<proteinExistence type="predicted"/>
<accession>A0A370QHC3</accession>
<keyword evidence="2" id="KW-1185">Reference proteome</keyword>
<dbReference type="NCBIfam" id="TIGR03358">
    <property type="entry name" value="VI_chp_5"/>
    <property type="match status" value="1"/>
</dbReference>
<reference evidence="1 2" key="1">
    <citation type="submission" date="2018-07" db="EMBL/GenBank/DDBJ databases">
        <title>Genomic Encyclopedia of Type Strains, Phase IV (KMG-IV): sequencing the most valuable type-strain genomes for metagenomic binning, comparative biology and taxonomic classification.</title>
        <authorList>
            <person name="Goeker M."/>
        </authorList>
    </citation>
    <scope>NUCLEOTIDE SEQUENCE [LARGE SCALE GENOMIC DNA]</scope>
    <source>
        <strain evidence="1 2">DSM 103736</strain>
    </source>
</reference>
<protein>
    <submittedName>
        <fullName evidence="1">Type VI secretion system protein ImpB</fullName>
    </submittedName>
</protein>
<gene>
    <name evidence="1" type="ORF">C8D90_10823</name>
</gene>
<dbReference type="AlphaFoldDB" id="A0A370QHC3"/>
<organism evidence="1 2">
    <name type="scientific">Enterobacillus tribolii</name>
    <dbReference type="NCBI Taxonomy" id="1487935"/>
    <lineage>
        <taxon>Bacteria</taxon>
        <taxon>Pseudomonadati</taxon>
        <taxon>Pseudomonadota</taxon>
        <taxon>Gammaproteobacteria</taxon>
        <taxon>Enterobacterales</taxon>
        <taxon>Hafniaceae</taxon>
        <taxon>Enterobacillus</taxon>
    </lineage>
</organism>
<dbReference type="OrthoDB" id="9789942at2"/>
<evidence type="ECO:0000313" key="1">
    <source>
        <dbReference type="EMBL" id="RDK87756.1"/>
    </source>
</evidence>
<evidence type="ECO:0000313" key="2">
    <source>
        <dbReference type="Proteomes" id="UP000254848"/>
    </source>
</evidence>
<name>A0A370QHC3_9GAMM</name>
<dbReference type="EMBL" id="QRAP01000008">
    <property type="protein sequence ID" value="RDK87756.1"/>
    <property type="molecule type" value="Genomic_DNA"/>
</dbReference>
<dbReference type="PIRSF" id="PIRSF028301">
    <property type="entry name" value="UCP028301"/>
    <property type="match status" value="1"/>
</dbReference>
<dbReference type="PANTHER" id="PTHR35850:SF2">
    <property type="entry name" value="TYPE VI SECRETION SYSTEM CONTRACTILE SHEATH SMALL SUBUNIT"/>
    <property type="match status" value="1"/>
</dbReference>
<dbReference type="PANTHER" id="PTHR35850">
    <property type="entry name" value="CYTOPLASMIC PROTEIN-RELATED"/>
    <property type="match status" value="1"/>
</dbReference>
<dbReference type="RefSeq" id="WP_115459522.1">
    <property type="nucleotide sequence ID" value="NZ_QRAP01000008.1"/>
</dbReference>
<dbReference type="Proteomes" id="UP000254848">
    <property type="component" value="Unassembled WGS sequence"/>
</dbReference>
<sequence length="168" mass="18735">MSKDKSSSVAPKERINIKYVPNTGDQIAEIELPLNLFVVGDMKGTREDTPLEERQPVSINKNNFNSVMGEAGISMSFSVPNRLDEKEGEVENDLPVHIDIQSLSDFSPDSVARKVPELNKLLELREALVALKGPLGNIPAFRSKLQALLKDEKAREQLLEELNILDKK</sequence>
<comment type="caution">
    <text evidence="1">The sequence shown here is derived from an EMBL/GenBank/DDBJ whole genome shotgun (WGS) entry which is preliminary data.</text>
</comment>
<dbReference type="Pfam" id="PF05591">
    <property type="entry name" value="T6SS_VipA"/>
    <property type="match status" value="1"/>
</dbReference>
<dbReference type="InterPro" id="IPR008312">
    <property type="entry name" value="T6SS_TssB1"/>
</dbReference>